<name>A0A378TTU4_MORLA</name>
<dbReference type="AlphaFoldDB" id="A0A378TTU4"/>
<feature type="chain" id="PRO_5016904306" evidence="1">
    <location>
        <begin position="21"/>
        <end position="168"/>
    </location>
</feature>
<accession>A0A378TTU4</accession>
<organism evidence="2 3">
    <name type="scientific">Moraxella lacunata</name>
    <dbReference type="NCBI Taxonomy" id="477"/>
    <lineage>
        <taxon>Bacteria</taxon>
        <taxon>Pseudomonadati</taxon>
        <taxon>Pseudomonadota</taxon>
        <taxon>Gammaproteobacteria</taxon>
        <taxon>Moraxellales</taxon>
        <taxon>Moraxellaceae</taxon>
        <taxon>Moraxella</taxon>
    </lineage>
</organism>
<dbReference type="EMBL" id="UGQU01000004">
    <property type="protein sequence ID" value="STZ64275.1"/>
    <property type="molecule type" value="Genomic_DNA"/>
</dbReference>
<dbReference type="Proteomes" id="UP000254437">
    <property type="component" value="Unassembled WGS sequence"/>
</dbReference>
<sequence>MFKSLIFFLVLLLSIQNAYALTQESLCRLPFRDWSYKKLVDKKDLYARIQKYDSKEYFLEYIYAHDNNWDTKPKRSLPPYIKIQKYPAYTGSHLSAIRYVFDDRRDVRKTTNHCTNAQMGVKSTPIFIEKHHEIPIHPPKTPISCRGQMHPMQSDRYHRAGADFHARA</sequence>
<evidence type="ECO:0000313" key="2">
    <source>
        <dbReference type="EMBL" id="STZ64275.1"/>
    </source>
</evidence>
<evidence type="ECO:0000313" key="3">
    <source>
        <dbReference type="Proteomes" id="UP000254437"/>
    </source>
</evidence>
<feature type="signal peptide" evidence="1">
    <location>
        <begin position="1"/>
        <end position="20"/>
    </location>
</feature>
<protein>
    <submittedName>
        <fullName evidence="2">Uncharacterized protein</fullName>
    </submittedName>
</protein>
<evidence type="ECO:0000256" key="1">
    <source>
        <dbReference type="SAM" id="SignalP"/>
    </source>
</evidence>
<proteinExistence type="predicted"/>
<keyword evidence="1" id="KW-0732">Signal</keyword>
<dbReference type="RefSeq" id="WP_147279737.1">
    <property type="nucleotide sequence ID" value="NZ_UGQU01000004.1"/>
</dbReference>
<reference evidence="2 3" key="1">
    <citation type="submission" date="2018-06" db="EMBL/GenBank/DDBJ databases">
        <authorList>
            <consortium name="Pathogen Informatics"/>
            <person name="Doyle S."/>
        </authorList>
    </citation>
    <scope>NUCLEOTIDE SEQUENCE [LARGE SCALE GENOMIC DNA]</scope>
    <source>
        <strain evidence="2 3">NCTC10359</strain>
    </source>
</reference>
<gene>
    <name evidence="2" type="ORF">NCTC10359_02725</name>
</gene>